<evidence type="ECO:0000256" key="6">
    <source>
        <dbReference type="ARBA" id="ARBA00023242"/>
    </source>
</evidence>
<feature type="compositionally biased region" description="Basic and acidic residues" evidence="7">
    <location>
        <begin position="158"/>
        <end position="168"/>
    </location>
</feature>
<dbReference type="InterPro" id="IPR036638">
    <property type="entry name" value="HLH_DNA-bd_sf"/>
</dbReference>
<keyword evidence="4" id="KW-0238">DNA-binding</keyword>
<dbReference type="AlphaFoldDB" id="A0A3B5L7L9"/>
<evidence type="ECO:0000256" key="1">
    <source>
        <dbReference type="ARBA" id="ARBA00004123"/>
    </source>
</evidence>
<keyword evidence="2" id="KW-0678">Repressor</keyword>
<dbReference type="Proteomes" id="UP000261380">
    <property type="component" value="Unplaced"/>
</dbReference>
<keyword evidence="6" id="KW-0539">Nucleus</keyword>
<dbReference type="Gene3D" id="4.10.280.10">
    <property type="entry name" value="Helix-loop-helix DNA-binding domain"/>
    <property type="match status" value="1"/>
</dbReference>
<keyword evidence="5" id="KW-0804">Transcription</keyword>
<comment type="subcellular location">
    <subcellularLocation>
        <location evidence="1">Nucleus</location>
    </subcellularLocation>
</comment>
<dbReference type="GO" id="GO:0003677">
    <property type="term" value="F:DNA binding"/>
    <property type="evidence" value="ECO:0007669"/>
    <property type="project" value="UniProtKB-KW"/>
</dbReference>
<organism evidence="9 10">
    <name type="scientific">Xiphophorus couchianus</name>
    <name type="common">Monterrey platyfish</name>
    <dbReference type="NCBI Taxonomy" id="32473"/>
    <lineage>
        <taxon>Eukaryota</taxon>
        <taxon>Metazoa</taxon>
        <taxon>Chordata</taxon>
        <taxon>Craniata</taxon>
        <taxon>Vertebrata</taxon>
        <taxon>Euteleostomi</taxon>
        <taxon>Actinopterygii</taxon>
        <taxon>Neopterygii</taxon>
        <taxon>Teleostei</taxon>
        <taxon>Neoteleostei</taxon>
        <taxon>Acanthomorphata</taxon>
        <taxon>Ovalentaria</taxon>
        <taxon>Atherinomorphae</taxon>
        <taxon>Cyprinodontiformes</taxon>
        <taxon>Poeciliidae</taxon>
        <taxon>Poeciliinae</taxon>
        <taxon>Xiphophorus</taxon>
    </lineage>
</organism>
<evidence type="ECO:0000259" key="8">
    <source>
        <dbReference type="PROSITE" id="PS50888"/>
    </source>
</evidence>
<keyword evidence="3" id="KW-0805">Transcription regulation</keyword>
<evidence type="ECO:0000256" key="7">
    <source>
        <dbReference type="SAM" id="MobiDB-lite"/>
    </source>
</evidence>
<feature type="compositionally biased region" description="Polar residues" evidence="7">
    <location>
        <begin position="74"/>
        <end position="94"/>
    </location>
</feature>
<evidence type="ECO:0000256" key="4">
    <source>
        <dbReference type="ARBA" id="ARBA00023125"/>
    </source>
</evidence>
<protein>
    <recommendedName>
        <fullName evidence="8">BHLH domain-containing protein</fullName>
    </recommendedName>
</protein>
<reference evidence="9" key="1">
    <citation type="submission" date="2025-08" db="UniProtKB">
        <authorList>
            <consortium name="Ensembl"/>
        </authorList>
    </citation>
    <scope>IDENTIFICATION</scope>
</reference>
<keyword evidence="10" id="KW-1185">Reference proteome</keyword>
<evidence type="ECO:0000256" key="3">
    <source>
        <dbReference type="ARBA" id="ARBA00023015"/>
    </source>
</evidence>
<dbReference type="GO" id="GO:0005634">
    <property type="term" value="C:nucleus"/>
    <property type="evidence" value="ECO:0007669"/>
    <property type="project" value="UniProtKB-SubCell"/>
</dbReference>
<dbReference type="Ensembl" id="ENSXCOT00000005833.1">
    <property type="protein sequence ID" value="ENSXCOP00000005766.1"/>
    <property type="gene ID" value="ENSXCOG00000004485.1"/>
</dbReference>
<dbReference type="SUPFAM" id="SSF47459">
    <property type="entry name" value="HLH, helix-loop-helix DNA-binding domain"/>
    <property type="match status" value="1"/>
</dbReference>
<dbReference type="PANTHER" id="PTHR10985">
    <property type="entry name" value="BASIC HELIX-LOOP-HELIX TRANSCRIPTION FACTOR, HES-RELATED"/>
    <property type="match status" value="1"/>
</dbReference>
<dbReference type="SMART" id="SM00353">
    <property type="entry name" value="HLH"/>
    <property type="match status" value="1"/>
</dbReference>
<dbReference type="PROSITE" id="PS50888">
    <property type="entry name" value="BHLH"/>
    <property type="match status" value="1"/>
</dbReference>
<sequence length="168" mass="19248">SWRAEDPRDALRLRRDRSTKPLIERKRRERINNCLDQLKETVIGAFRLDQSKLEKADILEMTVKHLQNIQNNTLNEKCPNENNLSYSHTTNISPQHAPHLRLDGQNPRLPAPQPPSQVPSQIQSRAEPPHTEAGRVTLDQPRFPCLTPPQGRPGWEATSERRSTRSGC</sequence>
<evidence type="ECO:0000313" key="10">
    <source>
        <dbReference type="Proteomes" id="UP000261380"/>
    </source>
</evidence>
<feature type="region of interest" description="Disordered" evidence="7">
    <location>
        <begin position="74"/>
        <end position="168"/>
    </location>
</feature>
<dbReference type="GeneTree" id="ENSGT00940000164578"/>
<evidence type="ECO:0000256" key="5">
    <source>
        <dbReference type="ARBA" id="ARBA00023163"/>
    </source>
</evidence>
<proteinExistence type="predicted"/>
<evidence type="ECO:0000256" key="2">
    <source>
        <dbReference type="ARBA" id="ARBA00022491"/>
    </source>
</evidence>
<dbReference type="InterPro" id="IPR050370">
    <property type="entry name" value="HES_HEY"/>
</dbReference>
<dbReference type="GO" id="GO:0046983">
    <property type="term" value="F:protein dimerization activity"/>
    <property type="evidence" value="ECO:0007669"/>
    <property type="project" value="InterPro"/>
</dbReference>
<name>A0A3B5L7L9_9TELE</name>
<accession>A0A3B5L7L9</accession>
<feature type="domain" description="BHLH" evidence="8">
    <location>
        <begin position="15"/>
        <end position="69"/>
    </location>
</feature>
<evidence type="ECO:0000313" key="9">
    <source>
        <dbReference type="Ensembl" id="ENSXCOP00000005766.1"/>
    </source>
</evidence>
<dbReference type="InterPro" id="IPR011598">
    <property type="entry name" value="bHLH_dom"/>
</dbReference>
<dbReference type="FunFam" id="4.10.280.10:FF:000009">
    <property type="entry name" value="Transcription factor HES-1"/>
    <property type="match status" value="1"/>
</dbReference>
<dbReference type="CDD" id="cd11410">
    <property type="entry name" value="bHLH_O_HES"/>
    <property type="match status" value="1"/>
</dbReference>
<reference evidence="9" key="2">
    <citation type="submission" date="2025-09" db="UniProtKB">
        <authorList>
            <consortium name="Ensembl"/>
        </authorList>
    </citation>
    <scope>IDENTIFICATION</scope>
</reference>
<dbReference type="Pfam" id="PF00010">
    <property type="entry name" value="HLH"/>
    <property type="match status" value="1"/>
</dbReference>